<evidence type="ECO:0008006" key="3">
    <source>
        <dbReference type="Google" id="ProtNLM"/>
    </source>
</evidence>
<reference evidence="1 2" key="1">
    <citation type="submission" date="2018-06" db="EMBL/GenBank/DDBJ databases">
        <title>Pseudomonas diversity within urban Lake Michigan freshwaters.</title>
        <authorList>
            <person name="Batrich M."/>
            <person name="Hatzopoulos T."/>
            <person name="Putonti C."/>
        </authorList>
    </citation>
    <scope>NUCLEOTIDE SEQUENCE [LARGE SCALE GENOMIC DNA]</scope>
    <source>
        <strain evidence="1 2">MB-090624</strain>
    </source>
</reference>
<evidence type="ECO:0000313" key="2">
    <source>
        <dbReference type="Proteomes" id="UP000248188"/>
    </source>
</evidence>
<dbReference type="EMBL" id="QJRN01000015">
    <property type="protein sequence ID" value="PYC32386.1"/>
    <property type="molecule type" value="Genomic_DNA"/>
</dbReference>
<evidence type="ECO:0000313" key="1">
    <source>
        <dbReference type="EMBL" id="PYC32386.1"/>
    </source>
</evidence>
<organism evidence="1 2">
    <name type="scientific">Pseudomonas protegens</name>
    <dbReference type="NCBI Taxonomy" id="380021"/>
    <lineage>
        <taxon>Bacteria</taxon>
        <taxon>Pseudomonadati</taxon>
        <taxon>Pseudomonadota</taxon>
        <taxon>Gammaproteobacteria</taxon>
        <taxon>Pseudomonadales</taxon>
        <taxon>Pseudomonadaceae</taxon>
        <taxon>Pseudomonas</taxon>
    </lineage>
</organism>
<dbReference type="Gene3D" id="2.30.320.10">
    <property type="entry name" value="YwqG-like"/>
    <property type="match status" value="1"/>
</dbReference>
<sequence>MDIQEIQLHLAKPAVKFSAGGFRPTHSDEESWLGRVFLFREDEELPRNRAGETLLPFAQLYLPSLPFHSPLLKGVRVLSVFVANPFPAPLEPMGERWLIREYRDDEVLVRKELVAPGAFLKPMPIKAEAVAEDFPLWDGGGIPDEVEQAILDLERSGRIECYYDLISHCYEHKLGGYPSYCQSGVDVGDGFEFVMQIASDAKIGLNVVDGGKLMFWKHRDTGEWALYFDFY</sequence>
<dbReference type="RefSeq" id="WP_110653005.1">
    <property type="nucleotide sequence ID" value="NZ_QJRN01000015.1"/>
</dbReference>
<proteinExistence type="predicted"/>
<accession>A0A9Q6IDI3</accession>
<dbReference type="AlphaFoldDB" id="A0A9Q6IDI3"/>
<comment type="caution">
    <text evidence="1">The sequence shown here is derived from an EMBL/GenBank/DDBJ whole genome shotgun (WGS) entry which is preliminary data.</text>
</comment>
<gene>
    <name evidence="1" type="ORF">DMX08_22835</name>
</gene>
<protein>
    <recommendedName>
        <fullName evidence="3">DUF1963 domain-containing protein</fullName>
    </recommendedName>
</protein>
<name>A0A9Q6IDI3_9PSED</name>
<dbReference type="Proteomes" id="UP000248188">
    <property type="component" value="Unassembled WGS sequence"/>
</dbReference>